<proteinExistence type="predicted"/>
<reference evidence="3 4" key="1">
    <citation type="submission" date="2018-05" db="EMBL/GenBank/DDBJ databases">
        <title>Streptomyces venezuelae.</title>
        <authorList>
            <person name="Kim W."/>
            <person name="Lee N."/>
            <person name="Cho B.-K."/>
        </authorList>
    </citation>
    <scope>NUCLEOTIDE SEQUENCE [LARGE SCALE GENOMIC DNA]</scope>
    <source>
        <strain evidence="3 4">ATCC 21782</strain>
    </source>
</reference>
<dbReference type="PANTHER" id="PTHR41251">
    <property type="entry name" value="NON-HOMOLOGOUS END JOINING PROTEIN KU"/>
    <property type="match status" value="1"/>
</dbReference>
<evidence type="ECO:0008006" key="5">
    <source>
        <dbReference type="Google" id="ProtNLM"/>
    </source>
</evidence>
<gene>
    <name evidence="3" type="ORF">DEJ50_00360</name>
</gene>
<dbReference type="GO" id="GO:0006310">
    <property type="term" value="P:DNA recombination"/>
    <property type="evidence" value="ECO:0007669"/>
    <property type="project" value="UniProtKB-KW"/>
</dbReference>
<dbReference type="AlphaFoldDB" id="A0A5P2CXP3"/>
<feature type="region of interest" description="Disordered" evidence="2">
    <location>
        <begin position="169"/>
        <end position="190"/>
    </location>
</feature>
<dbReference type="GO" id="GO:0003690">
    <property type="term" value="F:double-stranded DNA binding"/>
    <property type="evidence" value="ECO:0007669"/>
    <property type="project" value="TreeGrafter"/>
</dbReference>
<name>A0A5P2CXP3_STRVZ</name>
<feature type="region of interest" description="Disordered" evidence="2">
    <location>
        <begin position="23"/>
        <end position="42"/>
    </location>
</feature>
<feature type="region of interest" description="Disordered" evidence="2">
    <location>
        <begin position="105"/>
        <end position="145"/>
    </location>
</feature>
<dbReference type="Proteomes" id="UP000325211">
    <property type="component" value="Chromosome"/>
</dbReference>
<evidence type="ECO:0000313" key="4">
    <source>
        <dbReference type="Proteomes" id="UP000325211"/>
    </source>
</evidence>
<organism evidence="3 4">
    <name type="scientific">Streptomyces venezuelae</name>
    <dbReference type="NCBI Taxonomy" id="54571"/>
    <lineage>
        <taxon>Bacteria</taxon>
        <taxon>Bacillati</taxon>
        <taxon>Actinomycetota</taxon>
        <taxon>Actinomycetes</taxon>
        <taxon>Kitasatosporales</taxon>
        <taxon>Streptomycetaceae</taxon>
        <taxon>Streptomyces</taxon>
    </lineage>
</organism>
<protein>
    <recommendedName>
        <fullName evidence="5">Ku domain-containing protein</fullName>
    </recommendedName>
</protein>
<dbReference type="InterPro" id="IPR009187">
    <property type="entry name" value="Prok_Ku"/>
</dbReference>
<feature type="compositionally biased region" description="Basic and acidic residues" evidence="2">
    <location>
        <begin position="105"/>
        <end position="116"/>
    </location>
</feature>
<dbReference type="RefSeq" id="WP_150205387.1">
    <property type="nucleotide sequence ID" value="NZ_CP029190.1"/>
</dbReference>
<keyword evidence="1" id="KW-0233">DNA recombination</keyword>
<accession>A0A5P2CXP3</accession>
<evidence type="ECO:0000256" key="2">
    <source>
        <dbReference type="SAM" id="MobiDB-lite"/>
    </source>
</evidence>
<evidence type="ECO:0000313" key="3">
    <source>
        <dbReference type="EMBL" id="QES46538.1"/>
    </source>
</evidence>
<dbReference type="OrthoDB" id="9795084at2"/>
<evidence type="ECO:0000256" key="1">
    <source>
        <dbReference type="ARBA" id="ARBA00023172"/>
    </source>
</evidence>
<sequence length="210" mass="22605">MALKVADDLLTLHTLHWADEFRDPHQEVPGVPGEAEPTAPEGKMAHQLVDALATDRDPEAFHDTFQEKARALIEAKAAGENAEKAEPAASPTGVVDLLEALRASAERARSPKDTWEKATTTVRTGRGKRAGATKRATAGATAGRRPLVPQLKTRVGVILVGARSSGCWRSTASGCRGHPRGCGEQSVTWHSNRRVSHNRALSRNSTNRNN</sequence>
<dbReference type="InterPro" id="IPR016194">
    <property type="entry name" value="SPOC-like_C_dom_sf"/>
</dbReference>
<dbReference type="SUPFAM" id="SSF100939">
    <property type="entry name" value="SPOC domain-like"/>
    <property type="match status" value="1"/>
</dbReference>
<dbReference type="EMBL" id="CP029190">
    <property type="protein sequence ID" value="QES46538.1"/>
    <property type="molecule type" value="Genomic_DNA"/>
</dbReference>
<dbReference type="PANTHER" id="PTHR41251:SF1">
    <property type="entry name" value="NON-HOMOLOGOUS END JOINING PROTEIN KU"/>
    <property type="match status" value="1"/>
</dbReference>
<feature type="compositionally biased region" description="Low complexity" evidence="2">
    <location>
        <begin position="133"/>
        <end position="145"/>
    </location>
</feature>